<keyword evidence="6 24" id="KW-0813">Transport</keyword>
<evidence type="ECO:0000256" key="12">
    <source>
        <dbReference type="ARBA" id="ARBA00022892"/>
    </source>
</evidence>
<dbReference type="GO" id="GO:0005789">
    <property type="term" value="C:endoplasmic reticulum membrane"/>
    <property type="evidence" value="ECO:0007669"/>
    <property type="project" value="UniProtKB-SubCell"/>
</dbReference>
<keyword evidence="9" id="KW-0378">Hydrolase</keyword>
<evidence type="ECO:0000256" key="17">
    <source>
        <dbReference type="ARBA" id="ARBA00023228"/>
    </source>
</evidence>
<feature type="binding site" evidence="21">
    <location>
        <position position="277"/>
    </location>
    <ligand>
        <name>GTP</name>
        <dbReference type="ChEBI" id="CHEBI:37565"/>
    </ligand>
</feature>
<dbReference type="InterPro" id="IPR036649">
    <property type="entry name" value="Pyrophosphatase_sf"/>
</dbReference>
<gene>
    <name evidence="25" type="ORF">FQA47_000671</name>
</gene>
<evidence type="ECO:0000256" key="18">
    <source>
        <dbReference type="ARBA" id="ARBA00037843"/>
    </source>
</evidence>
<dbReference type="AlphaFoldDB" id="A0A834BYA7"/>
<feature type="binding site" evidence="21">
    <location>
        <position position="423"/>
    </location>
    <ligand>
        <name>GTP</name>
        <dbReference type="ChEBI" id="CHEBI:37565"/>
    </ligand>
</feature>
<dbReference type="EMBL" id="WKFB01000958">
    <property type="protein sequence ID" value="KAF6716486.1"/>
    <property type="molecule type" value="Genomic_DNA"/>
</dbReference>
<keyword evidence="16" id="KW-0472">Membrane</keyword>
<feature type="binding site" evidence="22">
    <location>
        <begin position="274"/>
        <end position="281"/>
    </location>
    <ligand>
        <name>GTP</name>
        <dbReference type="ChEBI" id="CHEBI:37565"/>
    </ligand>
</feature>
<evidence type="ECO:0000256" key="1">
    <source>
        <dbReference type="ARBA" id="ARBA00001946"/>
    </source>
</evidence>
<dbReference type="Pfam" id="PF00719">
    <property type="entry name" value="Pyrophosphatase"/>
    <property type="match status" value="2"/>
</dbReference>
<evidence type="ECO:0000256" key="14">
    <source>
        <dbReference type="ARBA" id="ARBA00023034"/>
    </source>
</evidence>
<dbReference type="CDD" id="cd00879">
    <property type="entry name" value="Sar1"/>
    <property type="match status" value="1"/>
</dbReference>
<dbReference type="InterPro" id="IPR027417">
    <property type="entry name" value="P-loop_NTPase"/>
</dbReference>
<dbReference type="SUPFAM" id="SSF50324">
    <property type="entry name" value="Inorganic pyrophosphatase"/>
    <property type="match status" value="2"/>
</dbReference>
<evidence type="ECO:0000313" key="25">
    <source>
        <dbReference type="EMBL" id="KAF6716486.1"/>
    </source>
</evidence>
<evidence type="ECO:0000256" key="11">
    <source>
        <dbReference type="ARBA" id="ARBA00022842"/>
    </source>
</evidence>
<feature type="binding site" evidence="21">
    <location>
        <position position="376"/>
    </location>
    <ligand>
        <name>GTP</name>
        <dbReference type="ChEBI" id="CHEBI:37565"/>
    </ligand>
</feature>
<evidence type="ECO:0000256" key="9">
    <source>
        <dbReference type="ARBA" id="ARBA00022801"/>
    </source>
</evidence>
<dbReference type="GO" id="GO:0006886">
    <property type="term" value="P:intracellular protein transport"/>
    <property type="evidence" value="ECO:0007669"/>
    <property type="project" value="InterPro"/>
</dbReference>
<evidence type="ECO:0000256" key="3">
    <source>
        <dbReference type="ARBA" id="ARBA00004656"/>
    </source>
</evidence>
<feature type="binding site" evidence="21">
    <location>
        <position position="281"/>
    </location>
    <ligand>
        <name>GTP</name>
        <dbReference type="ChEBI" id="CHEBI:37565"/>
    </ligand>
</feature>
<feature type="binding site" evidence="22">
    <location>
        <position position="320"/>
    </location>
    <ligand>
        <name>GTP</name>
        <dbReference type="ChEBI" id="CHEBI:37565"/>
    </ligand>
</feature>
<dbReference type="GO" id="GO:0000287">
    <property type="term" value="F:magnesium ion binding"/>
    <property type="evidence" value="ECO:0007669"/>
    <property type="project" value="InterPro"/>
</dbReference>
<evidence type="ECO:0000256" key="8">
    <source>
        <dbReference type="ARBA" id="ARBA00022741"/>
    </source>
</evidence>
<dbReference type="NCBIfam" id="TIGR00231">
    <property type="entry name" value="small_GTP"/>
    <property type="match status" value="1"/>
</dbReference>
<dbReference type="PANTHER" id="PTHR45684">
    <property type="entry name" value="RE74312P"/>
    <property type="match status" value="1"/>
</dbReference>
<evidence type="ECO:0000256" key="4">
    <source>
        <dbReference type="ARBA" id="ARBA00006220"/>
    </source>
</evidence>
<dbReference type="SMART" id="SM00178">
    <property type="entry name" value="SAR"/>
    <property type="match status" value="1"/>
</dbReference>
<evidence type="ECO:0000256" key="20">
    <source>
        <dbReference type="PIRSR" id="PIRSR606687-1"/>
    </source>
</evidence>
<comment type="cofactor">
    <cofactor evidence="1">
        <name>Mg(2+)</name>
        <dbReference type="ChEBI" id="CHEBI:18420"/>
    </cofactor>
</comment>
<keyword evidence="7 20" id="KW-0479">Metal-binding</keyword>
<comment type="subcellular location">
    <subcellularLocation>
        <location evidence="2">Endoplasmic reticulum membrane</location>
        <topology evidence="2">Peripheral membrane protein</topology>
    </subcellularLocation>
    <subcellularLocation>
        <location evidence="18">Golgi apparatus</location>
        <location evidence="18">Golgi stack membrane</location>
        <topology evidence="18">Peripheral membrane protein</topology>
    </subcellularLocation>
    <subcellularLocation>
        <location evidence="3">Lysosome membrane</location>
    </subcellularLocation>
</comment>
<dbReference type="GO" id="GO:0005765">
    <property type="term" value="C:lysosomal membrane"/>
    <property type="evidence" value="ECO:0007669"/>
    <property type="project" value="UniProtKB-SubCell"/>
</dbReference>
<keyword evidence="10 24" id="KW-0256">Endoplasmic reticulum</keyword>
<evidence type="ECO:0000256" key="19">
    <source>
        <dbReference type="ARBA" id="ARBA00047660"/>
    </source>
</evidence>
<sequence>MSFTVEERGNPNTLSYRLFFKNAEGKYISPFHDIPIYADESQSTFHMVVEVPRWTNAKMEIATKDILNPIKQDVKKGKLRYVANVFPHKGYIWNYGAIPQTWEDPAHKDGDTGCCGDNDPIDVCEIGTKVYSRGEVIKVKVLGVLAMIDEGETDWKVIAINVEDPEAKDLNSKCLRFIRLNTCWILLSCPCHRADISDVQRLKPGYLEATVDWFRRYKVPDGKPENQFAFNGEFKDEDFAIEVIKNTHNFWKALISQQSNAGLYKKSGKLVFLGLDNAGKTTLLQMLRDDRLGQHMPTLYPTSEELTIAGMTFTTFDLGGHTQARRIWKNYFPAINGIVYLVDCADHERLEEAKIELDALLTDETIANIPVLILGNKIDRPEAISEDALRGVFGLHGHTTGKGNVSLKELNLRPLEVFMCSVLKRQGYGDGFRWLSQYID</sequence>
<keyword evidence="17" id="KW-0458">Lysosome</keyword>
<comment type="similarity">
    <text evidence="4">Belongs to the PPase family.</text>
</comment>
<dbReference type="PROSITE" id="PS00387">
    <property type="entry name" value="PPASE"/>
    <property type="match status" value="1"/>
</dbReference>
<keyword evidence="11 20" id="KW-0460">Magnesium</keyword>
<dbReference type="Gene3D" id="3.90.80.10">
    <property type="entry name" value="Inorganic pyrophosphatase"/>
    <property type="match status" value="1"/>
</dbReference>
<comment type="similarity">
    <text evidence="5 24">Belongs to the small GTPase superfamily. SAR1 family.</text>
</comment>
<evidence type="ECO:0000256" key="5">
    <source>
        <dbReference type="ARBA" id="ARBA00007507"/>
    </source>
</evidence>
<dbReference type="SMART" id="SM00177">
    <property type="entry name" value="ARF"/>
    <property type="match status" value="1"/>
</dbReference>
<evidence type="ECO:0000256" key="22">
    <source>
        <dbReference type="PIRSR" id="PIRSR606689-1"/>
    </source>
</evidence>
<dbReference type="InterPro" id="IPR005225">
    <property type="entry name" value="Small_GTP-bd"/>
</dbReference>
<evidence type="ECO:0000313" key="26">
    <source>
        <dbReference type="Proteomes" id="UP000646548"/>
    </source>
</evidence>
<keyword evidence="12 24" id="KW-0931">ER-Golgi transport</keyword>
<dbReference type="FunFam" id="3.40.50.300:FF:000161">
    <property type="entry name" value="Small COPII coat GTPase"/>
    <property type="match status" value="1"/>
</dbReference>
<dbReference type="InterPro" id="IPR006687">
    <property type="entry name" value="Small_GTPase_SAR1"/>
</dbReference>
<evidence type="ECO:0000256" key="16">
    <source>
        <dbReference type="ARBA" id="ARBA00023136"/>
    </source>
</evidence>
<evidence type="ECO:0000256" key="23">
    <source>
        <dbReference type="PIRSR" id="PIRSR606689-2"/>
    </source>
</evidence>
<keyword evidence="15 22" id="KW-0342">GTP-binding</keyword>
<dbReference type="InterPro" id="IPR006689">
    <property type="entry name" value="Small_GTPase_ARF/SAR"/>
</dbReference>
<dbReference type="PROSITE" id="PS51422">
    <property type="entry name" value="SAR1"/>
    <property type="match status" value="1"/>
</dbReference>
<organism evidence="25 26">
    <name type="scientific">Oryzias melastigma</name>
    <name type="common">Marine medaka</name>
    <dbReference type="NCBI Taxonomy" id="30732"/>
    <lineage>
        <taxon>Eukaryota</taxon>
        <taxon>Metazoa</taxon>
        <taxon>Chordata</taxon>
        <taxon>Craniata</taxon>
        <taxon>Vertebrata</taxon>
        <taxon>Euteleostomi</taxon>
        <taxon>Actinopterygii</taxon>
        <taxon>Neopterygii</taxon>
        <taxon>Teleostei</taxon>
        <taxon>Neoteleostei</taxon>
        <taxon>Acanthomorphata</taxon>
        <taxon>Ovalentaria</taxon>
        <taxon>Atherinomorphae</taxon>
        <taxon>Beloniformes</taxon>
        <taxon>Adrianichthyidae</taxon>
        <taxon>Oryziinae</taxon>
        <taxon>Oryzias</taxon>
    </lineage>
</organism>
<dbReference type="Proteomes" id="UP000646548">
    <property type="component" value="Unassembled WGS sequence"/>
</dbReference>
<feature type="binding site" evidence="23">
    <location>
        <position position="281"/>
    </location>
    <ligand>
        <name>Mg(2+)</name>
        <dbReference type="ChEBI" id="CHEBI:18420"/>
    </ligand>
</feature>
<dbReference type="Pfam" id="PF00025">
    <property type="entry name" value="Arf"/>
    <property type="match status" value="1"/>
</dbReference>
<accession>A0A834BYA7</accession>
<evidence type="ECO:0000256" key="15">
    <source>
        <dbReference type="ARBA" id="ARBA00023134"/>
    </source>
</evidence>
<feature type="binding site" evidence="20">
    <location>
        <position position="276"/>
    </location>
    <ligand>
        <name>Mg(2+)</name>
        <dbReference type="ChEBI" id="CHEBI:18420"/>
    </ligand>
</feature>
<feature type="binding site" evidence="21">
    <location>
        <position position="282"/>
    </location>
    <ligand>
        <name>GTP</name>
        <dbReference type="ChEBI" id="CHEBI:37565"/>
    </ligand>
</feature>
<protein>
    <submittedName>
        <fullName evidence="25">Inorganic pyrophosphatase</fullName>
    </submittedName>
</protein>
<dbReference type="GO" id="GO:0005525">
    <property type="term" value="F:GTP binding"/>
    <property type="evidence" value="ECO:0007669"/>
    <property type="project" value="UniProtKB-KW"/>
</dbReference>
<reference evidence="25" key="1">
    <citation type="journal article" name="BMC Genomics">
        <title>Long-read sequencing and de novo genome assembly of marine medaka (Oryzias melastigma).</title>
        <authorList>
            <person name="Liang P."/>
            <person name="Saqib H.S.A."/>
            <person name="Ni X."/>
            <person name="Shen Y."/>
        </authorList>
    </citation>
    <scope>NUCLEOTIDE SEQUENCE</scope>
    <source>
        <strain evidence="25">Bigg-433</strain>
    </source>
</reference>
<dbReference type="GO" id="GO:0016192">
    <property type="term" value="P:vesicle-mediated transport"/>
    <property type="evidence" value="ECO:0007669"/>
    <property type="project" value="UniProtKB-KW"/>
</dbReference>
<keyword evidence="14 24" id="KW-0333">Golgi apparatus</keyword>
<evidence type="ECO:0000256" key="2">
    <source>
        <dbReference type="ARBA" id="ARBA00004406"/>
    </source>
</evidence>
<dbReference type="GO" id="GO:0003925">
    <property type="term" value="F:G protein activity"/>
    <property type="evidence" value="ECO:0007669"/>
    <property type="project" value="UniProtKB-EC"/>
</dbReference>
<proteinExistence type="inferred from homology"/>
<name>A0A834BYA7_ORYME</name>
<feature type="binding site" evidence="21">
    <location>
        <position position="279"/>
    </location>
    <ligand>
        <name>GTP</name>
        <dbReference type="ChEBI" id="CHEBI:37565"/>
    </ligand>
</feature>
<feature type="binding site" evidence="22">
    <location>
        <begin position="376"/>
        <end position="379"/>
    </location>
    <ligand>
        <name>GTP</name>
        <dbReference type="ChEBI" id="CHEBI:37565"/>
    </ligand>
</feature>
<feature type="binding site" evidence="21">
    <location>
        <position position="280"/>
    </location>
    <ligand>
        <name>GTP</name>
        <dbReference type="ChEBI" id="CHEBI:37565"/>
    </ligand>
</feature>
<evidence type="ECO:0000256" key="6">
    <source>
        <dbReference type="ARBA" id="ARBA00022448"/>
    </source>
</evidence>
<evidence type="ECO:0000256" key="7">
    <source>
        <dbReference type="ARBA" id="ARBA00022723"/>
    </source>
</evidence>
<evidence type="ECO:0000256" key="10">
    <source>
        <dbReference type="ARBA" id="ARBA00022824"/>
    </source>
</evidence>
<dbReference type="PROSITE" id="PS51417">
    <property type="entry name" value="ARF"/>
    <property type="match status" value="1"/>
</dbReference>
<dbReference type="SUPFAM" id="SSF52540">
    <property type="entry name" value="P-loop containing nucleoside triphosphate hydrolases"/>
    <property type="match status" value="1"/>
</dbReference>
<evidence type="ECO:0000256" key="21">
    <source>
        <dbReference type="PIRSR" id="PIRSR606687-2"/>
    </source>
</evidence>
<keyword evidence="8 21" id="KW-0547">Nucleotide-binding</keyword>
<dbReference type="PRINTS" id="PR00328">
    <property type="entry name" value="SAR1GTPBP"/>
</dbReference>
<evidence type="ECO:0000256" key="24">
    <source>
        <dbReference type="RuleBase" id="RU003926"/>
    </source>
</evidence>
<feature type="binding site" evidence="21">
    <location>
        <position position="377"/>
    </location>
    <ligand>
        <name>GTP</name>
        <dbReference type="ChEBI" id="CHEBI:37565"/>
    </ligand>
</feature>
<dbReference type="GO" id="GO:0004427">
    <property type="term" value="F:inorganic diphosphate phosphatase activity"/>
    <property type="evidence" value="ECO:0007669"/>
    <property type="project" value="InterPro"/>
</dbReference>
<feature type="binding site" evidence="21">
    <location>
        <position position="422"/>
    </location>
    <ligand>
        <name>GTP</name>
        <dbReference type="ChEBI" id="CHEBI:37565"/>
    </ligand>
</feature>
<dbReference type="Gene3D" id="3.40.50.300">
    <property type="entry name" value="P-loop containing nucleotide triphosphate hydrolases"/>
    <property type="match status" value="1"/>
</dbReference>
<dbReference type="GO" id="GO:0006796">
    <property type="term" value="P:phosphate-containing compound metabolic process"/>
    <property type="evidence" value="ECO:0007669"/>
    <property type="project" value="InterPro"/>
</dbReference>
<comment type="caution">
    <text evidence="25">The sequence shown here is derived from an EMBL/GenBank/DDBJ whole genome shotgun (WGS) entry which is preliminary data.</text>
</comment>
<evidence type="ECO:0000256" key="13">
    <source>
        <dbReference type="ARBA" id="ARBA00022927"/>
    </source>
</evidence>
<comment type="catalytic activity">
    <reaction evidence="19">
        <text>GTP + H2O = GDP + phosphate + H(+)</text>
        <dbReference type="Rhea" id="RHEA:19669"/>
        <dbReference type="ChEBI" id="CHEBI:15377"/>
        <dbReference type="ChEBI" id="CHEBI:15378"/>
        <dbReference type="ChEBI" id="CHEBI:37565"/>
        <dbReference type="ChEBI" id="CHEBI:43474"/>
        <dbReference type="ChEBI" id="CHEBI:58189"/>
        <dbReference type="EC" id="3.6.5.2"/>
    </reaction>
    <physiologicalReaction direction="left-to-right" evidence="19">
        <dbReference type="Rhea" id="RHEA:19670"/>
    </physiologicalReaction>
</comment>
<dbReference type="InterPro" id="IPR008162">
    <property type="entry name" value="Pyrophosphatase"/>
</dbReference>
<feature type="binding site" evidence="23">
    <location>
        <position position="298"/>
    </location>
    <ligand>
        <name>Mg(2+)</name>
        <dbReference type="ChEBI" id="CHEBI:18420"/>
    </ligand>
</feature>
<dbReference type="CDD" id="cd00412">
    <property type="entry name" value="pyrophosphatase"/>
    <property type="match status" value="1"/>
</dbReference>
<dbReference type="GO" id="GO:0032580">
    <property type="term" value="C:Golgi cisterna membrane"/>
    <property type="evidence" value="ECO:0007669"/>
    <property type="project" value="UniProtKB-SubCell"/>
</dbReference>
<keyword evidence="13 24" id="KW-0653">Protein transport</keyword>
<feature type="binding site" evidence="21">
    <location>
        <position position="379"/>
    </location>
    <ligand>
        <name>GTP</name>
        <dbReference type="ChEBI" id="CHEBI:37565"/>
    </ligand>
</feature>